<feature type="region of interest" description="Disordered" evidence="1">
    <location>
        <begin position="230"/>
        <end position="252"/>
    </location>
</feature>
<dbReference type="Gene3D" id="1.10.10.10">
    <property type="entry name" value="Winged helix-like DNA-binding domain superfamily/Winged helix DNA-binding domain"/>
    <property type="match status" value="1"/>
</dbReference>
<dbReference type="SUPFAM" id="SSF46785">
    <property type="entry name" value="Winged helix' DNA-binding domain"/>
    <property type="match status" value="1"/>
</dbReference>
<protein>
    <submittedName>
        <fullName evidence="2">MarR family protein</fullName>
    </submittedName>
</protein>
<dbReference type="AlphaFoldDB" id="A0A517NIE1"/>
<feature type="compositionally biased region" description="Basic and acidic residues" evidence="1">
    <location>
        <begin position="242"/>
        <end position="252"/>
    </location>
</feature>
<dbReference type="InterPro" id="IPR036388">
    <property type="entry name" value="WH-like_DNA-bd_sf"/>
</dbReference>
<dbReference type="EMBL" id="CP036525">
    <property type="protein sequence ID" value="QDT06907.1"/>
    <property type="molecule type" value="Genomic_DNA"/>
</dbReference>
<dbReference type="Pfam" id="PF13730">
    <property type="entry name" value="HTH_36"/>
    <property type="match status" value="1"/>
</dbReference>
<dbReference type="RefSeq" id="WP_145174185.1">
    <property type="nucleotide sequence ID" value="NZ_CP036525.1"/>
</dbReference>
<dbReference type="InterPro" id="IPR036390">
    <property type="entry name" value="WH_DNA-bd_sf"/>
</dbReference>
<accession>A0A517NIE1</accession>
<keyword evidence="3" id="KW-1185">Reference proteome</keyword>
<evidence type="ECO:0000256" key="1">
    <source>
        <dbReference type="SAM" id="MobiDB-lite"/>
    </source>
</evidence>
<reference evidence="2 3" key="1">
    <citation type="submission" date="2019-02" db="EMBL/GenBank/DDBJ databases">
        <title>Deep-cultivation of Planctomycetes and their phenomic and genomic characterization uncovers novel biology.</title>
        <authorList>
            <person name="Wiegand S."/>
            <person name="Jogler M."/>
            <person name="Boedeker C."/>
            <person name="Pinto D."/>
            <person name="Vollmers J."/>
            <person name="Rivas-Marin E."/>
            <person name="Kohn T."/>
            <person name="Peeters S.H."/>
            <person name="Heuer A."/>
            <person name="Rast P."/>
            <person name="Oberbeckmann S."/>
            <person name="Bunk B."/>
            <person name="Jeske O."/>
            <person name="Meyerdierks A."/>
            <person name="Storesund J.E."/>
            <person name="Kallscheuer N."/>
            <person name="Luecker S."/>
            <person name="Lage O.M."/>
            <person name="Pohl T."/>
            <person name="Merkel B.J."/>
            <person name="Hornburger P."/>
            <person name="Mueller R.-W."/>
            <person name="Bruemmer F."/>
            <person name="Labrenz M."/>
            <person name="Spormann A.M."/>
            <person name="Op den Camp H."/>
            <person name="Overmann J."/>
            <person name="Amann R."/>
            <person name="Jetten M.S.M."/>
            <person name="Mascher T."/>
            <person name="Medema M.H."/>
            <person name="Devos D.P."/>
            <person name="Kaster A.-K."/>
            <person name="Ovreas L."/>
            <person name="Rohde M."/>
            <person name="Galperin M.Y."/>
            <person name="Jogler C."/>
        </authorList>
    </citation>
    <scope>NUCLEOTIDE SEQUENCE [LARGE SCALE GENOMIC DNA]</scope>
    <source>
        <strain evidence="2 3">K22_7</strain>
    </source>
</reference>
<name>A0A517NIE1_9BACT</name>
<evidence type="ECO:0000313" key="3">
    <source>
        <dbReference type="Proteomes" id="UP000318538"/>
    </source>
</evidence>
<gene>
    <name evidence="2" type="ORF">K227x_53300</name>
</gene>
<evidence type="ECO:0000313" key="2">
    <source>
        <dbReference type="EMBL" id="QDT06907.1"/>
    </source>
</evidence>
<proteinExistence type="predicted"/>
<organism evidence="2 3">
    <name type="scientific">Rubripirellula lacrimiformis</name>
    <dbReference type="NCBI Taxonomy" id="1930273"/>
    <lineage>
        <taxon>Bacteria</taxon>
        <taxon>Pseudomonadati</taxon>
        <taxon>Planctomycetota</taxon>
        <taxon>Planctomycetia</taxon>
        <taxon>Pirellulales</taxon>
        <taxon>Pirellulaceae</taxon>
        <taxon>Rubripirellula</taxon>
    </lineage>
</organism>
<dbReference type="KEGG" id="rlc:K227x_53300"/>
<dbReference type="OrthoDB" id="263898at2"/>
<sequence length="316" mass="35440">MKQQDLFTDLPRGEQLAALRRIEFATYSIGKNKVSPKMQKAVLRAIDDHEGQRECFATQETIAAEIGCSVSTVVRAIAALVDQDLITKERPNGFSPNHHRIVWTSVFMKTKQGTAPETRKASSGKTSGVERIQVEDGTLPTRTRITSNSDVEVFQRKRPINDQLTDQPTAKWQAVAATMRRWGLASAVQACKAAQDRGLALEYVAELFREAGGDRLPERWEPGQLANWLTGRTPPPFDEAEADRRREARDRAKGIEADRIRESVRRDGESRGAPEWAIAGVSFKRLREAGLERLTTDAEIQNALLLDRHERTRMPG</sequence>
<dbReference type="Proteomes" id="UP000318538">
    <property type="component" value="Chromosome"/>
</dbReference>